<dbReference type="PANTHER" id="PTHR23072">
    <property type="entry name" value="PHOSPHATIDYLINOSITOL GLYCAN-RELATED"/>
    <property type="match status" value="1"/>
</dbReference>
<evidence type="ECO:0000256" key="13">
    <source>
        <dbReference type="RuleBase" id="RU367106"/>
    </source>
</evidence>
<reference evidence="15" key="1">
    <citation type="journal article" date="2023" name="Mol. Phylogenet. Evol.">
        <title>Genome-scale phylogeny and comparative genomics of the fungal order Sordariales.</title>
        <authorList>
            <person name="Hensen N."/>
            <person name="Bonometti L."/>
            <person name="Westerberg I."/>
            <person name="Brannstrom I.O."/>
            <person name="Guillou S."/>
            <person name="Cros-Aarteil S."/>
            <person name="Calhoun S."/>
            <person name="Haridas S."/>
            <person name="Kuo A."/>
            <person name="Mondo S."/>
            <person name="Pangilinan J."/>
            <person name="Riley R."/>
            <person name="LaButti K."/>
            <person name="Andreopoulos B."/>
            <person name="Lipzen A."/>
            <person name="Chen C."/>
            <person name="Yan M."/>
            <person name="Daum C."/>
            <person name="Ng V."/>
            <person name="Clum A."/>
            <person name="Steindorff A."/>
            <person name="Ohm R.A."/>
            <person name="Martin F."/>
            <person name="Silar P."/>
            <person name="Natvig D.O."/>
            <person name="Lalanne C."/>
            <person name="Gautier V."/>
            <person name="Ament-Velasquez S.L."/>
            <person name="Kruys A."/>
            <person name="Hutchinson M.I."/>
            <person name="Powell A.J."/>
            <person name="Barry K."/>
            <person name="Miller A.N."/>
            <person name="Grigoriev I.V."/>
            <person name="Debuchy R."/>
            <person name="Gladieux P."/>
            <person name="Hiltunen Thoren M."/>
            <person name="Johannesson H."/>
        </authorList>
    </citation>
    <scope>NUCLEOTIDE SEQUENCE</scope>
    <source>
        <strain evidence="15">CBS 990.96</strain>
    </source>
</reference>
<feature type="transmembrane region" description="Helical" evidence="13">
    <location>
        <begin position="561"/>
        <end position="580"/>
    </location>
</feature>
<gene>
    <name evidence="15" type="ORF">QBC38DRAFT_464435</name>
</gene>
<dbReference type="InterPro" id="IPR002591">
    <property type="entry name" value="Phosphodiest/P_Trfase"/>
</dbReference>
<dbReference type="PANTHER" id="PTHR23072:SF0">
    <property type="entry name" value="GPI ETHANOLAMINE PHOSPHATE TRANSFERASE 2"/>
    <property type="match status" value="1"/>
</dbReference>
<keyword evidence="5 13" id="KW-0337">GPI-anchor biosynthesis</keyword>
<evidence type="ECO:0000256" key="8">
    <source>
        <dbReference type="ARBA" id="ARBA00022824"/>
    </source>
</evidence>
<keyword evidence="10 13" id="KW-0472">Membrane</keyword>
<dbReference type="GO" id="GO:0005789">
    <property type="term" value="C:endoplasmic reticulum membrane"/>
    <property type="evidence" value="ECO:0007669"/>
    <property type="project" value="UniProtKB-SubCell"/>
</dbReference>
<evidence type="ECO:0000256" key="1">
    <source>
        <dbReference type="ARBA" id="ARBA00004477"/>
    </source>
</evidence>
<dbReference type="CDD" id="cd16024">
    <property type="entry name" value="GPI_EPT_2"/>
    <property type="match status" value="1"/>
</dbReference>
<evidence type="ECO:0000256" key="10">
    <source>
        <dbReference type="ARBA" id="ARBA00023136"/>
    </source>
</evidence>
<comment type="function">
    <text evidence="12 13">Ethanolamine phosphate transferase involved in glycosylphosphatidylinositol-anchor biosynthesis. Transfers ethanolamine phosphate to the GPI second mannose.</text>
</comment>
<evidence type="ECO:0000256" key="9">
    <source>
        <dbReference type="ARBA" id="ARBA00022989"/>
    </source>
</evidence>
<feature type="transmembrane region" description="Helical" evidence="13">
    <location>
        <begin position="806"/>
        <end position="829"/>
    </location>
</feature>
<keyword evidence="6 13" id="KW-0808">Transferase</keyword>
<feature type="non-terminal residue" evidence="15">
    <location>
        <position position="872"/>
    </location>
</feature>
<keyword evidence="7 13" id="KW-0812">Transmembrane</keyword>
<evidence type="ECO:0000256" key="7">
    <source>
        <dbReference type="ARBA" id="ARBA00022692"/>
    </source>
</evidence>
<dbReference type="FunFam" id="3.40.720.10:FF:000045">
    <property type="entry name" value="GPI ethanolamine phosphate transferase 2"/>
    <property type="match status" value="1"/>
</dbReference>
<comment type="caution">
    <text evidence="15">The sequence shown here is derived from an EMBL/GenBank/DDBJ whole genome shotgun (WGS) entry which is preliminary data.</text>
</comment>
<evidence type="ECO:0000256" key="2">
    <source>
        <dbReference type="ARBA" id="ARBA00004687"/>
    </source>
</evidence>
<evidence type="ECO:0000313" key="15">
    <source>
        <dbReference type="EMBL" id="KAK4232121.1"/>
    </source>
</evidence>
<dbReference type="GO" id="GO:0051267">
    <property type="term" value="F:CP2 mannose-ethanolamine phosphotransferase activity"/>
    <property type="evidence" value="ECO:0007669"/>
    <property type="project" value="TreeGrafter"/>
</dbReference>
<accession>A0AAN7BZ87</accession>
<keyword evidence="8 13" id="KW-0256">Endoplasmic reticulum</keyword>
<dbReference type="InterPro" id="IPR037674">
    <property type="entry name" value="PIG-G_N"/>
</dbReference>
<evidence type="ECO:0000259" key="14">
    <source>
        <dbReference type="Pfam" id="PF19316"/>
    </source>
</evidence>
<feature type="transmembrane region" description="Helical" evidence="13">
    <location>
        <begin position="841"/>
        <end position="866"/>
    </location>
</feature>
<dbReference type="InterPro" id="IPR017850">
    <property type="entry name" value="Alkaline_phosphatase_core_sf"/>
</dbReference>
<dbReference type="GO" id="GO:0006506">
    <property type="term" value="P:GPI anchor biosynthetic process"/>
    <property type="evidence" value="ECO:0007669"/>
    <property type="project" value="UniProtKB-KW"/>
</dbReference>
<evidence type="ECO:0000256" key="11">
    <source>
        <dbReference type="ARBA" id="ARBA00023180"/>
    </source>
</evidence>
<feature type="transmembrane region" description="Helical" evidence="13">
    <location>
        <begin position="12"/>
        <end position="35"/>
    </location>
</feature>
<keyword evidence="11" id="KW-0325">Glycoprotein</keyword>
<dbReference type="SUPFAM" id="SSF53649">
    <property type="entry name" value="Alkaline phosphatase-like"/>
    <property type="match status" value="1"/>
</dbReference>
<dbReference type="AlphaFoldDB" id="A0AAN7BZ87"/>
<evidence type="ECO:0000256" key="4">
    <source>
        <dbReference type="ARBA" id="ARBA00020830"/>
    </source>
</evidence>
<feature type="transmembrane region" description="Helical" evidence="13">
    <location>
        <begin position="521"/>
        <end position="541"/>
    </location>
</feature>
<dbReference type="EMBL" id="MU865289">
    <property type="protein sequence ID" value="KAK4232121.1"/>
    <property type="molecule type" value="Genomic_DNA"/>
</dbReference>
<keyword evidence="9 13" id="KW-1133">Transmembrane helix</keyword>
<proteinExistence type="inferred from homology"/>
<feature type="transmembrane region" description="Helical" evidence="13">
    <location>
        <begin position="677"/>
        <end position="701"/>
    </location>
</feature>
<reference evidence="15" key="2">
    <citation type="submission" date="2023-05" db="EMBL/GenBank/DDBJ databases">
        <authorList>
            <consortium name="Lawrence Berkeley National Laboratory"/>
            <person name="Steindorff A."/>
            <person name="Hensen N."/>
            <person name="Bonometti L."/>
            <person name="Westerberg I."/>
            <person name="Brannstrom I.O."/>
            <person name="Guillou S."/>
            <person name="Cros-Aarteil S."/>
            <person name="Calhoun S."/>
            <person name="Haridas S."/>
            <person name="Kuo A."/>
            <person name="Mondo S."/>
            <person name="Pangilinan J."/>
            <person name="Riley R."/>
            <person name="Labutti K."/>
            <person name="Andreopoulos B."/>
            <person name="Lipzen A."/>
            <person name="Chen C."/>
            <person name="Yanf M."/>
            <person name="Daum C."/>
            <person name="Ng V."/>
            <person name="Clum A."/>
            <person name="Ohm R."/>
            <person name="Martin F."/>
            <person name="Silar P."/>
            <person name="Natvig D."/>
            <person name="Lalanne C."/>
            <person name="Gautier V."/>
            <person name="Ament-Velasquez S.L."/>
            <person name="Kruys A."/>
            <person name="Hutchinson M.I."/>
            <person name="Powell A.J."/>
            <person name="Barry K."/>
            <person name="Miller A.N."/>
            <person name="Grigoriev I.V."/>
            <person name="Debuchy R."/>
            <person name="Gladieux P."/>
            <person name="Thoren M.H."/>
            <person name="Johannesson H."/>
        </authorList>
    </citation>
    <scope>NUCLEOTIDE SEQUENCE</scope>
    <source>
        <strain evidence="15">CBS 990.96</strain>
    </source>
</reference>
<dbReference type="Pfam" id="PF19316">
    <property type="entry name" value="PIGO_PIGG"/>
    <property type="match status" value="1"/>
</dbReference>
<organism evidence="15 16">
    <name type="scientific">Podospora fimiseda</name>
    <dbReference type="NCBI Taxonomy" id="252190"/>
    <lineage>
        <taxon>Eukaryota</taxon>
        <taxon>Fungi</taxon>
        <taxon>Dikarya</taxon>
        <taxon>Ascomycota</taxon>
        <taxon>Pezizomycotina</taxon>
        <taxon>Sordariomycetes</taxon>
        <taxon>Sordariomycetidae</taxon>
        <taxon>Sordariales</taxon>
        <taxon>Podosporaceae</taxon>
        <taxon>Podospora</taxon>
    </lineage>
</organism>
<comment type="subcellular location">
    <subcellularLocation>
        <location evidence="1 13">Endoplasmic reticulum membrane</location>
        <topology evidence="1 13">Multi-pass membrane protein</topology>
    </subcellularLocation>
</comment>
<feature type="transmembrane region" description="Helical" evidence="13">
    <location>
        <begin position="647"/>
        <end position="665"/>
    </location>
</feature>
<evidence type="ECO:0000256" key="3">
    <source>
        <dbReference type="ARBA" id="ARBA00005315"/>
    </source>
</evidence>
<dbReference type="Pfam" id="PF01663">
    <property type="entry name" value="Phosphodiest"/>
    <property type="match status" value="1"/>
</dbReference>
<feature type="transmembrane region" description="Helical" evidence="13">
    <location>
        <begin position="499"/>
        <end position="514"/>
    </location>
</feature>
<keyword evidence="16" id="KW-1185">Reference proteome</keyword>
<feature type="transmembrane region" description="Helical" evidence="13">
    <location>
        <begin position="757"/>
        <end position="786"/>
    </location>
</feature>
<evidence type="ECO:0000256" key="5">
    <source>
        <dbReference type="ARBA" id="ARBA00022502"/>
    </source>
</evidence>
<feature type="transmembrane region" description="Helical" evidence="13">
    <location>
        <begin position="445"/>
        <end position="462"/>
    </location>
</feature>
<feature type="transmembrane region" description="Helical" evidence="13">
    <location>
        <begin position="592"/>
        <end position="614"/>
    </location>
</feature>
<evidence type="ECO:0000256" key="6">
    <source>
        <dbReference type="ARBA" id="ARBA00022679"/>
    </source>
</evidence>
<name>A0AAN7BZ87_9PEZI</name>
<dbReference type="Proteomes" id="UP001301958">
    <property type="component" value="Unassembled WGS sequence"/>
</dbReference>
<feature type="domain" description="GPI ethanolamine phosphate transferase 2 C-terminal" evidence="14">
    <location>
        <begin position="436"/>
        <end position="867"/>
    </location>
</feature>
<comment type="pathway">
    <text evidence="2 13">Glycolipid biosynthesis; glycosylphosphatidylinositol-anchor biosynthesis.</text>
</comment>
<protein>
    <recommendedName>
        <fullName evidence="4 13">GPI ethanolamine phosphate transferase 2</fullName>
    </recommendedName>
</protein>
<comment type="similarity">
    <text evidence="3 13">Belongs to the PIGG/PIGN/PIGO family. PIGG subfamily.</text>
</comment>
<sequence>MPSRRNGALSSMLLIAANILIPVSILIFGAGFFPYKPLLPGFADHTDNALQYGQDAVVPAKFDKLVFMVVDALRSDFVYTVESGFTFTQSLMREGAAFPFTAHATSPTVTMPRLKAITTGSIPSFLDVVLNLNEGDESASLASQDTWLVQMKRKNAGKLVMYGDDTWLKLFPGTFDRADGTTSFFVSDFTEVDNNVTRHIPDELKKDDWNTMVLHYLGLDHIGHKGGPRSPHMIPKQREMDDIVKQIYTAIETEEHLSSTLFVVCGDHGMNDAGNHGASSAGETSPALVFMSPKLKQIRTIFQAPLPEDEDFEYYNLVEQSDTAPTLAALLGFPIPKNNLGALIPDLLPFWPEEQQVQLLMQNAAQIMKVASAAFGDQLLESDSPSPTDAQQLAQQFSSFQSTYKKKLDNKADTSDMVKPLLKWLRNSQSFLSGMASNYNLPKMFLGQATSILAITLAILATAYSTPYSSPSEFLPFAFILSLYAIMMFASSYVEEEHHFWYWTTTAWFAYLGLRRRLNSFSSSTIQTLSTIALLVITRLIRSWNQTGQKYAGEPDIVKLFLHTNPALLWAIVILTYLWIHQNLVYGFSGLPIWLSFAAATGLVLAAFTFKVAFTLEDAPEIVPGFIRKILELNFTQGADLISRARAVFIGIGLLTGTTLLFMLSKRRISMGQPGTYTLLSLLSLVLVTQSRTTNIPLVMLSNMQFRLLLHQLESISAGEISLSMILLQYSSFFAFGGTNAVSSVDLSSAYNGVAEYSVLSVGVLTFISNWSGPVWWMLAGGILLLSKREELLLRGQKNDLWKGHVGLLSVFAAGSVVAVMGACAVLRSHLFVWTVFSPKYLYVAAWSLGQHLVVNLFLGGVFYWLGVVEVS</sequence>
<evidence type="ECO:0000256" key="12">
    <source>
        <dbReference type="ARBA" id="ARBA00056729"/>
    </source>
</evidence>
<feature type="transmembrane region" description="Helical" evidence="13">
    <location>
        <begin position="474"/>
        <end position="493"/>
    </location>
</feature>
<dbReference type="InterPro" id="IPR045687">
    <property type="entry name" value="PIGG/GPI7_C"/>
</dbReference>
<evidence type="ECO:0000313" key="16">
    <source>
        <dbReference type="Proteomes" id="UP001301958"/>
    </source>
</evidence>
<dbReference type="InterPro" id="IPR039527">
    <property type="entry name" value="PIGG/GPI7"/>
</dbReference>
<dbReference type="Gene3D" id="3.40.720.10">
    <property type="entry name" value="Alkaline Phosphatase, subunit A"/>
    <property type="match status" value="2"/>
</dbReference>